<accession>A0A0F9VD29</accession>
<organism evidence="1">
    <name type="scientific">marine sediment metagenome</name>
    <dbReference type="NCBI Taxonomy" id="412755"/>
    <lineage>
        <taxon>unclassified sequences</taxon>
        <taxon>metagenomes</taxon>
        <taxon>ecological metagenomes</taxon>
    </lineage>
</organism>
<sequence>MIKKHLLLALGLSIAAAGSAAAQNEPWKEARSVDLTDQHVTYAREAREAHLAVGLDKFGFDPLKAEWDYQENRLPTMPLSNMSAAKLTSLMNGRYFIFDNQNPGWSVMYFAPNGETFFCANAPDNTYNEWKADRYVTSTPFGLAGMLHWKTGEKPLSLVHMGYPFVADPNTGIVSSPRPVSYGWQAQTGWFQDEYATVFAEHCPNLPRSAKINFDQEGTTVNELSSFAKPIKGFKVDFKNDPSVPLTAGMYYHLYPPK</sequence>
<protein>
    <submittedName>
        <fullName evidence="1">Uncharacterized protein</fullName>
    </submittedName>
</protein>
<evidence type="ECO:0000313" key="1">
    <source>
        <dbReference type="EMBL" id="KKO01935.1"/>
    </source>
</evidence>
<name>A0A0F9VD29_9ZZZZ</name>
<comment type="caution">
    <text evidence="1">The sequence shown here is derived from an EMBL/GenBank/DDBJ whole genome shotgun (WGS) entry which is preliminary data.</text>
</comment>
<gene>
    <name evidence="1" type="ORF">LCGC14_0112900</name>
</gene>
<dbReference type="EMBL" id="LAZR01000033">
    <property type="protein sequence ID" value="KKO01935.1"/>
    <property type="molecule type" value="Genomic_DNA"/>
</dbReference>
<dbReference type="AlphaFoldDB" id="A0A0F9VD29"/>
<proteinExistence type="predicted"/>
<reference evidence="1" key="1">
    <citation type="journal article" date="2015" name="Nature">
        <title>Complex archaea that bridge the gap between prokaryotes and eukaryotes.</title>
        <authorList>
            <person name="Spang A."/>
            <person name="Saw J.H."/>
            <person name="Jorgensen S.L."/>
            <person name="Zaremba-Niedzwiedzka K."/>
            <person name="Martijn J."/>
            <person name="Lind A.E."/>
            <person name="van Eijk R."/>
            <person name="Schleper C."/>
            <person name="Guy L."/>
            <person name="Ettema T.J."/>
        </authorList>
    </citation>
    <scope>NUCLEOTIDE SEQUENCE</scope>
</reference>